<evidence type="ECO:0000256" key="2">
    <source>
        <dbReference type="ARBA" id="ARBA00009137"/>
    </source>
</evidence>
<feature type="transmembrane region" description="Helical" evidence="10">
    <location>
        <begin position="784"/>
        <end position="806"/>
    </location>
</feature>
<feature type="compositionally biased region" description="Basic and acidic residues" evidence="11">
    <location>
        <begin position="354"/>
        <end position="376"/>
    </location>
</feature>
<dbReference type="KEGG" id="bnn:FOA43_004187"/>
<dbReference type="InterPro" id="IPR015958">
    <property type="entry name" value="Trk1_fungi"/>
</dbReference>
<feature type="region of interest" description="Disordered" evidence="11">
    <location>
        <begin position="1"/>
        <end position="36"/>
    </location>
</feature>
<evidence type="ECO:0000256" key="1">
    <source>
        <dbReference type="ARBA" id="ARBA00004141"/>
    </source>
</evidence>
<feature type="compositionally biased region" description="Low complexity" evidence="11">
    <location>
        <begin position="287"/>
        <end position="298"/>
    </location>
</feature>
<dbReference type="InterPro" id="IPR003445">
    <property type="entry name" value="Cat_transpt"/>
</dbReference>
<evidence type="ECO:0000256" key="5">
    <source>
        <dbReference type="ARBA" id="ARBA00022692"/>
    </source>
</evidence>
<reference evidence="12" key="1">
    <citation type="submission" date="2020-10" db="EMBL/GenBank/DDBJ databases">
        <authorList>
            <person name="Roach M.J.R."/>
        </authorList>
    </citation>
    <scope>NUCLEOTIDE SEQUENCE</scope>
    <source>
        <strain evidence="12">CBS 1945</strain>
    </source>
</reference>
<dbReference type="InterPro" id="IPR051143">
    <property type="entry name" value="TrkH_K-transport"/>
</dbReference>
<proteinExistence type="inferred from homology"/>
<dbReference type="GO" id="GO:0005886">
    <property type="term" value="C:plasma membrane"/>
    <property type="evidence" value="ECO:0007669"/>
    <property type="project" value="InterPro"/>
</dbReference>
<dbReference type="EMBL" id="CP064815">
    <property type="protein sequence ID" value="QPG76793.1"/>
    <property type="molecule type" value="Genomic_DNA"/>
</dbReference>
<evidence type="ECO:0000256" key="7">
    <source>
        <dbReference type="ARBA" id="ARBA00022989"/>
    </source>
</evidence>
<protein>
    <recommendedName>
        <fullName evidence="10">Potassium transport protein</fullName>
    </recommendedName>
</protein>
<dbReference type="GO" id="GO:1990573">
    <property type="term" value="P:potassium ion import across plasma membrane"/>
    <property type="evidence" value="ECO:0007669"/>
    <property type="project" value="TreeGrafter"/>
</dbReference>
<feature type="compositionally biased region" description="Polar residues" evidence="11">
    <location>
        <begin position="1085"/>
        <end position="1094"/>
    </location>
</feature>
<feature type="compositionally biased region" description="Low complexity" evidence="11">
    <location>
        <begin position="1106"/>
        <end position="1126"/>
    </location>
</feature>
<dbReference type="Pfam" id="PF02386">
    <property type="entry name" value="TrkH"/>
    <property type="match status" value="1"/>
</dbReference>
<keyword evidence="13" id="KW-1185">Reference proteome</keyword>
<feature type="region of interest" description="Disordered" evidence="11">
    <location>
        <begin position="1075"/>
        <end position="1176"/>
    </location>
</feature>
<feature type="compositionally biased region" description="Low complexity" evidence="11">
    <location>
        <begin position="517"/>
        <end position="538"/>
    </location>
</feature>
<evidence type="ECO:0000256" key="8">
    <source>
        <dbReference type="ARBA" id="ARBA00023065"/>
    </source>
</evidence>
<feature type="compositionally biased region" description="Polar residues" evidence="11">
    <location>
        <begin position="342"/>
        <end position="351"/>
    </location>
</feature>
<feature type="transmembrane region" description="Helical" evidence="10">
    <location>
        <begin position="187"/>
        <end position="210"/>
    </location>
</feature>
<dbReference type="GeneID" id="62197587"/>
<dbReference type="PANTHER" id="PTHR31064">
    <property type="entry name" value="POTASSIUM TRANSPORT PROTEIN DDB_G0292412-RELATED"/>
    <property type="match status" value="1"/>
</dbReference>
<keyword evidence="8 10" id="KW-0406">Ion transport</keyword>
<dbReference type="GO" id="GO:0030007">
    <property type="term" value="P:intracellular potassium ion homeostasis"/>
    <property type="evidence" value="ECO:0007669"/>
    <property type="project" value="UniProtKB-UniRule"/>
</dbReference>
<evidence type="ECO:0000256" key="10">
    <source>
        <dbReference type="PIRNR" id="PIRNR002450"/>
    </source>
</evidence>
<keyword evidence="6 10" id="KW-0630">Potassium</keyword>
<feature type="region of interest" description="Disordered" evidence="11">
    <location>
        <begin position="578"/>
        <end position="597"/>
    </location>
</feature>
<dbReference type="PIRSF" id="PIRSF002450">
    <property type="entry name" value="K+_transpter_TRK"/>
    <property type="match status" value="1"/>
</dbReference>
<feature type="region of interest" description="Disordered" evidence="11">
    <location>
        <begin position="458"/>
        <end position="565"/>
    </location>
</feature>
<feature type="transmembrane region" description="Helical" evidence="10">
    <location>
        <begin position="128"/>
        <end position="148"/>
    </location>
</feature>
<evidence type="ECO:0000256" key="3">
    <source>
        <dbReference type="ARBA" id="ARBA00022448"/>
    </source>
</evidence>
<organism evidence="12 13">
    <name type="scientific">Eeniella nana</name>
    <name type="common">Yeast</name>
    <name type="synonym">Brettanomyces nanus</name>
    <dbReference type="NCBI Taxonomy" id="13502"/>
    <lineage>
        <taxon>Eukaryota</taxon>
        <taxon>Fungi</taxon>
        <taxon>Dikarya</taxon>
        <taxon>Ascomycota</taxon>
        <taxon>Saccharomycotina</taxon>
        <taxon>Pichiomycetes</taxon>
        <taxon>Pichiales</taxon>
        <taxon>Pichiaceae</taxon>
        <taxon>Brettanomyces</taxon>
    </lineage>
</organism>
<feature type="compositionally biased region" description="Polar residues" evidence="11">
    <location>
        <begin position="495"/>
        <end position="506"/>
    </location>
</feature>
<feature type="transmembrane region" description="Helical" evidence="10">
    <location>
        <begin position="937"/>
        <end position="960"/>
    </location>
</feature>
<dbReference type="Proteomes" id="UP000662931">
    <property type="component" value="Chromosome 4"/>
</dbReference>
<dbReference type="InterPro" id="IPR004773">
    <property type="entry name" value="K/Na_transp_Trk1/HKT1"/>
</dbReference>
<comment type="similarity">
    <text evidence="2 10">Belongs to the TrkH potassium transport family.</text>
</comment>
<accession>A0A875S799</accession>
<evidence type="ECO:0000256" key="11">
    <source>
        <dbReference type="SAM" id="MobiDB-lite"/>
    </source>
</evidence>
<evidence type="ECO:0000313" key="13">
    <source>
        <dbReference type="Proteomes" id="UP000662931"/>
    </source>
</evidence>
<keyword evidence="5 10" id="KW-0812">Transmembrane</keyword>
<evidence type="ECO:0000313" key="12">
    <source>
        <dbReference type="EMBL" id="QPG76793.1"/>
    </source>
</evidence>
<feature type="transmembrane region" description="Helical" evidence="10">
    <location>
        <begin position="908"/>
        <end position="925"/>
    </location>
</feature>
<feature type="compositionally biased region" description="Polar residues" evidence="11">
    <location>
        <begin position="578"/>
        <end position="594"/>
    </location>
</feature>
<sequence length="1176" mass="132617">MRSRTGVVLSDDLKPEDDSIPSVHSGSSRDSRGVHIMQAAHLARPAQVGYAEQPSDSRPLEPAQEDTSGSHWNFFLHEKLPRLRKHMSRYPSVVGARIKESFGYKIRKILYAIDGFLGPWVKRLVPNFIVAHYIYVTFMAFLGSILIYPQHNIRYIDALFFGSGAASQAGLNTVDVNRLTLFQQLSIYLICMMTTPIFIHTMVVFARIYWFEKSMDDIKEKSAKDFRMRRTATLAAIRTMTMDNARNNSIVDQERVDGGYNTHNSQQELDSRLQNSKNGGYKDNLENNQQDVNNVVDGGVSGDDDIELQDLPSPSQSHSSGDDEENRKSKTSILEPGEVSNYHPNNVSHNLPNAKDRDIQFAELPHPTKKETRSRDIDPRDLYMSISMMQHRSHQKNTDVESGPALHINGPAERESLRLPGHHHRHRRYRRQRRNQRLKLLRQQAQRDYLVRDELNEIKEEEDGGSPKDIKGNGKELQFKGGPISRWRRHLSRGAPQNITKSSPSEALSGIQKVPGDAISDDNYSANDDANHSSARSAIIAANDKRRLSDNSPTTDGRFGRRESSGFLPKLSRRFTRTFTGRQSSSPANSNPSDMSDDELISLYSRNGVLNRTNYLSWNPTIGRNSTFVAQTNSQREELGGVEYRSLKLLSIILVVYYVGFHAIALCFFMGLIFTQDRYHEIVNNDGVSATWWAFFTSQTCFNNLGYTLTPDSMIPFNKSPYVLIIGSFFIVIGNTGFPIFLRFIIWIMFKLSKPLTMYHESLAFLLDHPRRCFTLLFPSGPTYWLLAVLLILNAVDLILFVALDLDNVTLRDIPKGDRVLDGLFQAFSTRTAGLAVVNIGTLHSAIEVSYMIMMYISVLPLAMSIRRTNVYEEQSLGVYIDDEDENQTKSRRKSIGSFVGMHLKRQLYFDLWFVFLGLFIICVCENKKLQSGDYYFQVFQILFETVSAYGGVGLSLGYPDYTPSFSGRFSTLSKLVIIIMMLRGRQRGLPYSIDRAVVLNSDKLKHRDELQAYHTMRRTRTMSSGISPSIPATRTRSNISEAVENIRENGVSWRKLATNTLRAGTRMFRAIMMGPGGDVDESRTFTSVTNPNRQIHGEQAEPDNDSAASEEAASEEASSANSTESDTSHLIDSLHYTNSGGSDYSGSSYSDDQSSIHLNTESSEGSRARRGSGSS</sequence>
<feature type="transmembrane region" description="Helical" evidence="10">
    <location>
        <begin position="722"/>
        <end position="750"/>
    </location>
</feature>
<dbReference type="AlphaFoldDB" id="A0A875S799"/>
<dbReference type="PANTHER" id="PTHR31064:SF30">
    <property type="entry name" value="HIGH-AFFINITY POTASSIUM TRANSPORT PROTEIN-RELATED"/>
    <property type="match status" value="1"/>
</dbReference>
<dbReference type="OrthoDB" id="9999863at2759"/>
<evidence type="ECO:0000256" key="6">
    <source>
        <dbReference type="ARBA" id="ARBA00022958"/>
    </source>
</evidence>
<comment type="subcellular location">
    <subcellularLocation>
        <location evidence="1">Membrane</location>
        <topology evidence="1">Multi-pass membrane protein</topology>
    </subcellularLocation>
</comment>
<evidence type="ECO:0000256" key="9">
    <source>
        <dbReference type="ARBA" id="ARBA00023136"/>
    </source>
</evidence>
<gene>
    <name evidence="12" type="ORF">FOA43_004187</name>
</gene>
<dbReference type="RefSeq" id="XP_038780358.1">
    <property type="nucleotide sequence ID" value="XM_038924430.1"/>
</dbReference>
<keyword evidence="3 10" id="KW-0813">Transport</keyword>
<feature type="region of interest" description="Disordered" evidence="11">
    <location>
        <begin position="273"/>
        <end position="376"/>
    </location>
</feature>
<feature type="transmembrane region" description="Helical" evidence="10">
    <location>
        <begin position="649"/>
        <end position="672"/>
    </location>
</feature>
<dbReference type="NCBIfam" id="TIGR00934">
    <property type="entry name" value="2a38euk"/>
    <property type="match status" value="1"/>
</dbReference>
<feature type="compositionally biased region" description="Low complexity" evidence="11">
    <location>
        <begin position="1140"/>
        <end position="1176"/>
    </location>
</feature>
<feature type="compositionally biased region" description="Basic and acidic residues" evidence="11">
    <location>
        <begin position="465"/>
        <end position="478"/>
    </location>
</feature>
<keyword evidence="4 10" id="KW-0633">Potassium transport</keyword>
<name>A0A875S799_EENNA</name>
<evidence type="ECO:0000256" key="4">
    <source>
        <dbReference type="ARBA" id="ARBA00022538"/>
    </source>
</evidence>
<keyword evidence="9 10" id="KW-0472">Membrane</keyword>
<keyword evidence="7 10" id="KW-1133">Transmembrane helix</keyword>
<dbReference type="GO" id="GO:0140107">
    <property type="term" value="F:high-affinity potassium ion transmembrane transporter activity"/>
    <property type="evidence" value="ECO:0007669"/>
    <property type="project" value="TreeGrafter"/>
</dbReference>